<sequence>MLCAVVGLTVFLAIGGAAGLVAGVVGFATALEAVRRQALPEGFGEQTARHPPRQADARALPA</sequence>
<evidence type="ECO:0000313" key="2">
    <source>
        <dbReference type="EMBL" id="MFD0890177.1"/>
    </source>
</evidence>
<feature type="region of interest" description="Disordered" evidence="1">
    <location>
        <begin position="41"/>
        <end position="62"/>
    </location>
</feature>
<dbReference type="EMBL" id="JBHTHX010002265">
    <property type="protein sequence ID" value="MFD0890177.1"/>
    <property type="molecule type" value="Genomic_DNA"/>
</dbReference>
<reference evidence="3" key="1">
    <citation type="journal article" date="2019" name="Int. J. Syst. Evol. Microbiol.">
        <title>The Global Catalogue of Microorganisms (GCM) 10K type strain sequencing project: providing services to taxonomists for standard genome sequencing and annotation.</title>
        <authorList>
            <consortium name="The Broad Institute Genomics Platform"/>
            <consortium name="The Broad Institute Genome Sequencing Center for Infectious Disease"/>
            <person name="Wu L."/>
            <person name="Ma J."/>
        </authorList>
    </citation>
    <scope>NUCLEOTIDE SEQUENCE [LARGE SCALE GENOMIC DNA]</scope>
    <source>
        <strain evidence="3">CCUG 62974</strain>
    </source>
</reference>
<dbReference type="Proteomes" id="UP001597024">
    <property type="component" value="Unassembled WGS sequence"/>
</dbReference>
<proteinExistence type="predicted"/>
<accession>A0ABW3E420</accession>
<evidence type="ECO:0000256" key="1">
    <source>
        <dbReference type="SAM" id="MobiDB-lite"/>
    </source>
</evidence>
<comment type="caution">
    <text evidence="2">The sequence shown here is derived from an EMBL/GenBank/DDBJ whole genome shotgun (WGS) entry which is preliminary data.</text>
</comment>
<feature type="non-terminal residue" evidence="2">
    <location>
        <position position="62"/>
    </location>
</feature>
<name>A0ABW3E420_9ACTN</name>
<keyword evidence="3" id="KW-1185">Reference proteome</keyword>
<gene>
    <name evidence="2" type="ORF">ACFQ08_37010</name>
</gene>
<protein>
    <submittedName>
        <fullName evidence="2">Uncharacterized protein</fullName>
    </submittedName>
</protein>
<evidence type="ECO:0000313" key="3">
    <source>
        <dbReference type="Proteomes" id="UP001597024"/>
    </source>
</evidence>
<organism evidence="2 3">
    <name type="scientific">Streptosporangium algeriense</name>
    <dbReference type="NCBI Taxonomy" id="1682748"/>
    <lineage>
        <taxon>Bacteria</taxon>
        <taxon>Bacillati</taxon>
        <taxon>Actinomycetota</taxon>
        <taxon>Actinomycetes</taxon>
        <taxon>Streptosporangiales</taxon>
        <taxon>Streptosporangiaceae</taxon>
        <taxon>Streptosporangium</taxon>
    </lineage>
</organism>